<keyword evidence="5 9" id="KW-0812">Transmembrane</keyword>
<dbReference type="FunCoup" id="A0A146G658">
    <property type="interactions" value="9"/>
</dbReference>
<feature type="transmembrane region" description="Helical" evidence="9">
    <location>
        <begin position="175"/>
        <end position="198"/>
    </location>
</feature>
<keyword evidence="4" id="KW-0762">Sugar transport</keyword>
<proteinExistence type="predicted"/>
<evidence type="ECO:0000313" key="11">
    <source>
        <dbReference type="Proteomes" id="UP000076023"/>
    </source>
</evidence>
<comment type="caution">
    <text evidence="10">The sequence shown here is derived from an EMBL/GenBank/DDBJ whole genome shotgun (WGS) entry which is preliminary data.</text>
</comment>
<feature type="transmembrane region" description="Helical" evidence="9">
    <location>
        <begin position="73"/>
        <end position="91"/>
    </location>
</feature>
<feature type="transmembrane region" description="Helical" evidence="9">
    <location>
        <begin position="6"/>
        <end position="25"/>
    </location>
</feature>
<keyword evidence="6" id="KW-0769">Symport</keyword>
<feature type="transmembrane region" description="Helical" evidence="9">
    <location>
        <begin position="218"/>
        <end position="242"/>
    </location>
</feature>
<keyword evidence="1" id="KW-0813">Transport</keyword>
<feature type="transmembrane region" description="Helical" evidence="9">
    <location>
        <begin position="98"/>
        <end position="120"/>
    </location>
</feature>
<keyword evidence="8 9" id="KW-0472">Membrane</keyword>
<dbReference type="RefSeq" id="WP_075078804.1">
    <property type="nucleotide sequence ID" value="NZ_BDCO01000002.1"/>
</dbReference>
<gene>
    <name evidence="10" type="ORF">TSACC_21426</name>
</gene>
<dbReference type="NCBIfam" id="NF010024">
    <property type="entry name" value="PRK13499.1-4"/>
    <property type="match status" value="1"/>
</dbReference>
<feature type="transmembrane region" description="Helical" evidence="9">
    <location>
        <begin position="132"/>
        <end position="154"/>
    </location>
</feature>
<accession>A0A146G658</accession>
<dbReference type="InParanoid" id="A0A146G658"/>
<evidence type="ECO:0000256" key="6">
    <source>
        <dbReference type="ARBA" id="ARBA00022847"/>
    </source>
</evidence>
<evidence type="ECO:0000256" key="1">
    <source>
        <dbReference type="ARBA" id="ARBA00022448"/>
    </source>
</evidence>
<evidence type="ECO:0000256" key="7">
    <source>
        <dbReference type="ARBA" id="ARBA00022989"/>
    </source>
</evidence>
<evidence type="ECO:0000256" key="9">
    <source>
        <dbReference type="SAM" id="Phobius"/>
    </source>
</evidence>
<dbReference type="Pfam" id="PF06379">
    <property type="entry name" value="RhaT"/>
    <property type="match status" value="2"/>
</dbReference>
<keyword evidence="7 9" id="KW-1133">Transmembrane helix</keyword>
<name>A0A146G658_TERSA</name>
<organism evidence="10 11">
    <name type="scientific">Terrimicrobium sacchariphilum</name>
    <dbReference type="NCBI Taxonomy" id="690879"/>
    <lineage>
        <taxon>Bacteria</taxon>
        <taxon>Pseudomonadati</taxon>
        <taxon>Verrucomicrobiota</taxon>
        <taxon>Terrimicrobiia</taxon>
        <taxon>Terrimicrobiales</taxon>
        <taxon>Terrimicrobiaceae</taxon>
        <taxon>Terrimicrobium</taxon>
    </lineage>
</organism>
<evidence type="ECO:0000313" key="10">
    <source>
        <dbReference type="EMBL" id="GAT33021.1"/>
    </source>
</evidence>
<dbReference type="GO" id="GO:0015153">
    <property type="term" value="F:rhamnose transmembrane transporter activity"/>
    <property type="evidence" value="ECO:0007669"/>
    <property type="project" value="InterPro"/>
</dbReference>
<dbReference type="GO" id="GO:0015293">
    <property type="term" value="F:symporter activity"/>
    <property type="evidence" value="ECO:0007669"/>
    <property type="project" value="UniProtKB-KW"/>
</dbReference>
<evidence type="ECO:0000256" key="3">
    <source>
        <dbReference type="ARBA" id="ARBA00022519"/>
    </source>
</evidence>
<feature type="transmembrane region" description="Helical" evidence="9">
    <location>
        <begin position="37"/>
        <end position="61"/>
    </location>
</feature>
<dbReference type="OrthoDB" id="9790043at2"/>
<keyword evidence="2" id="KW-1003">Cell membrane</keyword>
<feature type="transmembrane region" description="Helical" evidence="9">
    <location>
        <begin position="362"/>
        <end position="383"/>
    </location>
</feature>
<evidence type="ECO:0000256" key="4">
    <source>
        <dbReference type="ARBA" id="ARBA00022597"/>
    </source>
</evidence>
<dbReference type="InterPro" id="IPR004673">
    <property type="entry name" value="L-rhamnose-proton_sym_RhaT"/>
</dbReference>
<dbReference type="EMBL" id="BDCO01000002">
    <property type="protein sequence ID" value="GAT33021.1"/>
    <property type="molecule type" value="Genomic_DNA"/>
</dbReference>
<evidence type="ECO:0000256" key="2">
    <source>
        <dbReference type="ARBA" id="ARBA00022475"/>
    </source>
</evidence>
<dbReference type="GO" id="GO:0016020">
    <property type="term" value="C:membrane"/>
    <property type="evidence" value="ECO:0007669"/>
    <property type="project" value="InterPro"/>
</dbReference>
<feature type="transmembrane region" description="Helical" evidence="9">
    <location>
        <begin position="332"/>
        <end position="350"/>
    </location>
</feature>
<sequence>MSNPILGVFYHWLGGLASASFYIPYRGVRRWSWETYWLVGGVFSWIIAPWIFAGLLIPRLWHVISSAPPQALLLAYTFGVLWGVGGLTFGLTMRYLGIALGMAVALGFCAAFGTLIPPLFEGKIGSIVGTVSGQMVILGVLACLVGIGISGMAGMSKERELSPEQKAATVKEFHFTKGMLVATFSGIMSSCFAFGLAAGKPLGDLAKASLLEHGGSDLWQNLPVLVIVLLGGFTTNFIWCLILNFKNRSGHEYLNLRPAAVAEVSAAEGLMLSTAAEEKSVSSEKPLQTIAGPAPLLRNYLLSAAAGITWYLQFFFYSMGQTKMGQYEFSSWTLHMASIIIFSTLWGIVLHEWRGTSRRTHALIALGLLLLIGSTVIVGYGNFLGTEPSH</sequence>
<feature type="transmembrane region" description="Helical" evidence="9">
    <location>
        <begin position="300"/>
        <end position="320"/>
    </location>
</feature>
<keyword evidence="3" id="KW-0997">Cell inner membrane</keyword>
<dbReference type="AlphaFoldDB" id="A0A146G658"/>
<reference evidence="11" key="1">
    <citation type="journal article" date="2017" name="Genome Announc.">
        <title>Draft Genome Sequence of Terrimicrobium sacchariphilum NM-5T, a Facultative Anaerobic Soil Bacterium of the Class Spartobacteria.</title>
        <authorList>
            <person name="Qiu Y.L."/>
            <person name="Tourlousse D.M."/>
            <person name="Matsuura N."/>
            <person name="Ohashi A."/>
            <person name="Sekiguchi Y."/>
        </authorList>
    </citation>
    <scope>NUCLEOTIDE SEQUENCE [LARGE SCALE GENOMIC DNA]</scope>
    <source>
        <strain evidence="11">NM-5</strain>
    </source>
</reference>
<dbReference type="STRING" id="690879.TSACC_21426"/>
<dbReference type="Proteomes" id="UP000076023">
    <property type="component" value="Unassembled WGS sequence"/>
</dbReference>
<evidence type="ECO:0000256" key="8">
    <source>
        <dbReference type="ARBA" id="ARBA00023136"/>
    </source>
</evidence>
<evidence type="ECO:0000256" key="5">
    <source>
        <dbReference type="ARBA" id="ARBA00022692"/>
    </source>
</evidence>
<protein>
    <submittedName>
        <fullName evidence="10">L-rhamnose-H+ transport protein</fullName>
    </submittedName>
</protein>
<keyword evidence="11" id="KW-1185">Reference proteome</keyword>